<keyword evidence="2 6" id="KW-0812">Transmembrane</keyword>
<evidence type="ECO:0000256" key="2">
    <source>
        <dbReference type="ARBA" id="ARBA00022692"/>
    </source>
</evidence>
<feature type="domain" description="Rhodopsin" evidence="7">
    <location>
        <begin position="46"/>
        <end position="283"/>
    </location>
</feature>
<dbReference type="AlphaFoldDB" id="A0A3D8QSG8"/>
<feature type="transmembrane region" description="Helical" evidence="6">
    <location>
        <begin position="30"/>
        <end position="50"/>
    </location>
</feature>
<dbReference type="PANTHER" id="PTHR33048:SF108">
    <property type="entry name" value="INTEGRAL MEMBRANE PROTEIN"/>
    <property type="match status" value="1"/>
</dbReference>
<evidence type="ECO:0000259" key="7">
    <source>
        <dbReference type="Pfam" id="PF20684"/>
    </source>
</evidence>
<proteinExistence type="inferred from homology"/>
<protein>
    <recommendedName>
        <fullName evidence="7">Rhodopsin domain-containing protein</fullName>
    </recommendedName>
</protein>
<accession>A0A3D8QSG8</accession>
<gene>
    <name evidence="8" type="ORF">BP6252_10241</name>
</gene>
<sequence length="451" mass="49902">MSDTEGALSPPPSVVPNFSHPEDALNTINLVTQVLVINIITILLFLRIYIRTMVQKNFYKEDWSCVAAWVMYLVYSGSAILMGKFGGGYHQWEVTKAEMRDFMKVVYGGSIAYGPTTYLIKVTLLLILTRVFAPFKKTVRFIYIFIILMLGYYLPVVIIKSRMCTPIQGFWDPRVMASCFDQHALFLADTVISVVTDVAILVIPIPLVWAVKMPLKKKFKVLALLGGGGIATAASIARLVMVVQLGNSPDLTFSIIRFNLLGTAETSIGLICATLPALNAFFARFAGERRFNTSPSKVSKPDIESGIVGRSRSKNVPREGSKEEGSLCQWTYIEVEDHQTILMSNLQPSRTASPGSMRPTVVCGSAIWPLQISLVDRKCYHVSFESDAIICAHYPGTTMFMSVITARFDETVAKCLLCTTANSTVGDNLPNKFTDDALSAFTARRRSIMYG</sequence>
<feature type="transmembrane region" description="Helical" evidence="6">
    <location>
        <begin position="62"/>
        <end position="85"/>
    </location>
</feature>
<comment type="caution">
    <text evidence="8">The sequence shown here is derived from an EMBL/GenBank/DDBJ whole genome shotgun (WGS) entry which is preliminary data.</text>
</comment>
<dbReference type="InterPro" id="IPR052337">
    <property type="entry name" value="SAT4-like"/>
</dbReference>
<comment type="similarity">
    <text evidence="5">Belongs to the SAT4 family.</text>
</comment>
<keyword evidence="4 6" id="KW-0472">Membrane</keyword>
<dbReference type="Proteomes" id="UP000256645">
    <property type="component" value="Unassembled WGS sequence"/>
</dbReference>
<keyword evidence="9" id="KW-1185">Reference proteome</keyword>
<reference evidence="8 9" key="1">
    <citation type="journal article" date="2018" name="IMA Fungus">
        <title>IMA Genome-F 9: Draft genome sequence of Annulohypoxylon stygium, Aspergillus mulundensis, Berkeleyomyces basicola (syn. Thielaviopsis basicola), Ceratocystis smalleyi, two Cercospora beticola strains, Coleophoma cylindrospora, Fusarium fracticaudum, Phialophora cf. hyalina, and Morchella septimelata.</title>
        <authorList>
            <person name="Wingfield B.D."/>
            <person name="Bills G.F."/>
            <person name="Dong Y."/>
            <person name="Huang W."/>
            <person name="Nel W.J."/>
            <person name="Swalarsk-Parry B.S."/>
            <person name="Vaghefi N."/>
            <person name="Wilken P.M."/>
            <person name="An Z."/>
            <person name="de Beer Z.W."/>
            <person name="De Vos L."/>
            <person name="Chen L."/>
            <person name="Duong T.A."/>
            <person name="Gao Y."/>
            <person name="Hammerbacher A."/>
            <person name="Kikkert J.R."/>
            <person name="Li Y."/>
            <person name="Li H."/>
            <person name="Li K."/>
            <person name="Li Q."/>
            <person name="Liu X."/>
            <person name="Ma X."/>
            <person name="Naidoo K."/>
            <person name="Pethybridge S.J."/>
            <person name="Sun J."/>
            <person name="Steenkamp E.T."/>
            <person name="van der Nest M.A."/>
            <person name="van Wyk S."/>
            <person name="Wingfield M.J."/>
            <person name="Xiong C."/>
            <person name="Yue Q."/>
            <person name="Zhang X."/>
        </authorList>
    </citation>
    <scope>NUCLEOTIDE SEQUENCE [LARGE SCALE GENOMIC DNA]</scope>
    <source>
        <strain evidence="8 9">BP6252</strain>
    </source>
</reference>
<keyword evidence="3 6" id="KW-1133">Transmembrane helix</keyword>
<dbReference type="STRING" id="1849047.A0A3D8QSG8"/>
<dbReference type="Pfam" id="PF20684">
    <property type="entry name" value="Fung_rhodopsin"/>
    <property type="match status" value="1"/>
</dbReference>
<feature type="transmembrane region" description="Helical" evidence="6">
    <location>
        <begin position="183"/>
        <end position="209"/>
    </location>
</feature>
<feature type="transmembrane region" description="Helical" evidence="6">
    <location>
        <begin position="266"/>
        <end position="287"/>
    </location>
</feature>
<evidence type="ECO:0000256" key="6">
    <source>
        <dbReference type="SAM" id="Phobius"/>
    </source>
</evidence>
<feature type="transmembrane region" description="Helical" evidence="6">
    <location>
        <begin position="141"/>
        <end position="163"/>
    </location>
</feature>
<feature type="transmembrane region" description="Helical" evidence="6">
    <location>
        <begin position="221"/>
        <end position="246"/>
    </location>
</feature>
<dbReference type="EMBL" id="PDLM01000012">
    <property type="protein sequence ID" value="RDW64590.1"/>
    <property type="molecule type" value="Genomic_DNA"/>
</dbReference>
<feature type="transmembrane region" description="Helical" evidence="6">
    <location>
        <begin position="105"/>
        <end position="129"/>
    </location>
</feature>
<evidence type="ECO:0000256" key="3">
    <source>
        <dbReference type="ARBA" id="ARBA00022989"/>
    </source>
</evidence>
<evidence type="ECO:0000256" key="4">
    <source>
        <dbReference type="ARBA" id="ARBA00023136"/>
    </source>
</evidence>
<name>A0A3D8QSG8_9HELO</name>
<dbReference type="PANTHER" id="PTHR33048">
    <property type="entry name" value="PTH11-LIKE INTEGRAL MEMBRANE PROTEIN (AFU_ORTHOLOGUE AFUA_5G11245)"/>
    <property type="match status" value="1"/>
</dbReference>
<dbReference type="GO" id="GO:0016020">
    <property type="term" value="C:membrane"/>
    <property type="evidence" value="ECO:0007669"/>
    <property type="project" value="UniProtKB-SubCell"/>
</dbReference>
<organism evidence="8 9">
    <name type="scientific">Coleophoma cylindrospora</name>
    <dbReference type="NCBI Taxonomy" id="1849047"/>
    <lineage>
        <taxon>Eukaryota</taxon>
        <taxon>Fungi</taxon>
        <taxon>Dikarya</taxon>
        <taxon>Ascomycota</taxon>
        <taxon>Pezizomycotina</taxon>
        <taxon>Leotiomycetes</taxon>
        <taxon>Helotiales</taxon>
        <taxon>Dermateaceae</taxon>
        <taxon>Coleophoma</taxon>
    </lineage>
</organism>
<dbReference type="InterPro" id="IPR049326">
    <property type="entry name" value="Rhodopsin_dom_fungi"/>
</dbReference>
<dbReference type="OrthoDB" id="2496787at2759"/>
<evidence type="ECO:0000313" key="9">
    <source>
        <dbReference type="Proteomes" id="UP000256645"/>
    </source>
</evidence>
<evidence type="ECO:0000313" key="8">
    <source>
        <dbReference type="EMBL" id="RDW64590.1"/>
    </source>
</evidence>
<evidence type="ECO:0000256" key="1">
    <source>
        <dbReference type="ARBA" id="ARBA00004141"/>
    </source>
</evidence>
<comment type="subcellular location">
    <subcellularLocation>
        <location evidence="1">Membrane</location>
        <topology evidence="1">Multi-pass membrane protein</topology>
    </subcellularLocation>
</comment>
<evidence type="ECO:0000256" key="5">
    <source>
        <dbReference type="ARBA" id="ARBA00038359"/>
    </source>
</evidence>